<accession>A0A2S7WF96</accession>
<dbReference type="AlphaFoldDB" id="A0A2S7WF96"/>
<reference evidence="2 3" key="1">
    <citation type="submission" date="2016-12" db="EMBL/GenBank/DDBJ databases">
        <title>Trade-off between light-utilization and light-protection in marine flavobacteria.</title>
        <authorList>
            <person name="Kumagai Y."/>
            <person name="Yoshizawa S."/>
            <person name="Kogure K."/>
            <person name="Iwasaki W."/>
        </authorList>
    </citation>
    <scope>NUCLEOTIDE SEQUENCE [LARGE SCALE GENOMIC DNA]</scope>
    <source>
        <strain evidence="2 3">ATCC 43844</strain>
    </source>
</reference>
<comment type="caution">
    <text evidence="2">The sequence shown here is derived from an EMBL/GenBank/DDBJ whole genome shotgun (WGS) entry which is preliminary data.</text>
</comment>
<dbReference type="SUPFAM" id="SSF49478">
    <property type="entry name" value="Cna protein B-type domain"/>
    <property type="match status" value="1"/>
</dbReference>
<keyword evidence="1" id="KW-1133">Transmembrane helix</keyword>
<proteinExistence type="predicted"/>
<sequence length="876" mass="99817">MDENKPEQTFQWLKSYGKLKAISLFFFIVLLNFQTVNAFNDTKEIILDPIISYDEVSIEIIIAGYFRFEADALITEKHLAYINVEELFKKLGIYCEPENNGNILRGFIENKRIPYTIDVNLKQIIKAEKTIKSVNGIVKELGAIYIETGVLSEAFNMQMIFNFRSLSIKLEAGFDFPFVKQARLEKMRKNVTKLQSNEVEAFDTIIGRNYHLFKGGTLDWALTSFQSENTKPNNRYYLGLGSELFYGEIRVALNYLEQIKFDRRQFYYNWRFINNDKKYLKQVQVGKIGTQSIAFLGAPLVGASFNNSPNTVRKARGTYTISDYTEPNWTIELYINDALVDYTSSDASGFYLFNVPIVYGYTTLTLKFYGPLGEERIEERTQNTPYTFMPFKVLEYAIAGGILENDDGSTFARSEVNYGLSRFLTIGGGVEYLSSIAEQSLIPFAIAAFQPFSQIIVNFKYAHNVSFKSLLNYYLGSSAFLEIAYKKFVKGQQATLDNMNEIKKLQLSLPLKLNKFRGNTKLSFNQFVYDAFNFNQLNALISTRYRNNSANISLASNWISGESAFTTSTLVLSRRFTNGFIVRPSIQYNVSENNTMRIRAEIEKRASKISFSAAYERNIQFRTNNITFSLRYDLPFARTSLNSFYNNKQLGISENAQGSLAFGAGNGAVNAEYNSAIGKGGILCYPFLDLNENNTKDANEPRVFVRNVKIIGGKINSIKKDSIIRISDLNSFIKYKLTFDDGELDNIGWKFKHNTYQVLVDPNQYKKIEIPILVYGEVTGMIYLKKGERTIGQGRITIQIYDKEGHKVAETLSESDGYYSYLGLKPGNYNLIIEPAQLKKLGYRAAPIQRKVTIKALIKGDFVENLNFVLHSSSDL</sequence>
<gene>
    <name evidence="2" type="ORF">BTO16_10145</name>
</gene>
<evidence type="ECO:0000313" key="2">
    <source>
        <dbReference type="EMBL" id="PQJ76274.1"/>
    </source>
</evidence>
<protein>
    <recommendedName>
        <fullName evidence="4">Carboxypeptidase regulatory-like domain-containing protein</fullName>
    </recommendedName>
</protein>
<keyword evidence="3" id="KW-1185">Reference proteome</keyword>
<dbReference type="OrthoDB" id="1521722at2"/>
<organism evidence="2 3">
    <name type="scientific">Polaribacter glomeratus</name>
    <dbReference type="NCBI Taxonomy" id="102"/>
    <lineage>
        <taxon>Bacteria</taxon>
        <taxon>Pseudomonadati</taxon>
        <taxon>Bacteroidota</taxon>
        <taxon>Flavobacteriia</taxon>
        <taxon>Flavobacteriales</taxon>
        <taxon>Flavobacteriaceae</taxon>
    </lineage>
</organism>
<dbReference type="Proteomes" id="UP000239068">
    <property type="component" value="Unassembled WGS sequence"/>
</dbReference>
<dbReference type="InterPro" id="IPR013783">
    <property type="entry name" value="Ig-like_fold"/>
</dbReference>
<dbReference type="RefSeq" id="WP_105021586.1">
    <property type="nucleotide sequence ID" value="NZ_MSCM01000002.1"/>
</dbReference>
<evidence type="ECO:0000256" key="1">
    <source>
        <dbReference type="SAM" id="Phobius"/>
    </source>
</evidence>
<dbReference type="EMBL" id="MSCM01000002">
    <property type="protein sequence ID" value="PQJ76274.1"/>
    <property type="molecule type" value="Genomic_DNA"/>
</dbReference>
<keyword evidence="1" id="KW-0472">Membrane</keyword>
<keyword evidence="1" id="KW-0812">Transmembrane</keyword>
<name>A0A2S7WF96_9FLAO</name>
<evidence type="ECO:0000313" key="3">
    <source>
        <dbReference type="Proteomes" id="UP000239068"/>
    </source>
</evidence>
<dbReference type="Gene3D" id="2.60.40.10">
    <property type="entry name" value="Immunoglobulins"/>
    <property type="match status" value="1"/>
</dbReference>
<feature type="transmembrane region" description="Helical" evidence="1">
    <location>
        <begin position="21"/>
        <end position="39"/>
    </location>
</feature>
<evidence type="ECO:0008006" key="4">
    <source>
        <dbReference type="Google" id="ProtNLM"/>
    </source>
</evidence>